<dbReference type="Gene3D" id="1.20.1430.10">
    <property type="entry name" value="Families 57/38 glycoside transferase, middle domain"/>
    <property type="match status" value="1"/>
</dbReference>
<protein>
    <submittedName>
        <fullName evidence="6">DUF1957 domain-containing protein</fullName>
    </submittedName>
</protein>
<evidence type="ECO:0000256" key="2">
    <source>
        <dbReference type="ARBA" id="ARBA00023277"/>
    </source>
</evidence>
<dbReference type="EMBL" id="CP069362">
    <property type="protein sequence ID" value="WGS65524.1"/>
    <property type="molecule type" value="Genomic_DNA"/>
</dbReference>
<evidence type="ECO:0000256" key="1">
    <source>
        <dbReference type="ARBA" id="ARBA00006821"/>
    </source>
</evidence>
<accession>A0ABY8PSA9</accession>
<dbReference type="InterPro" id="IPR028995">
    <property type="entry name" value="Glyco_hydro_57/38_cen_sf"/>
</dbReference>
<dbReference type="Pfam" id="PF09210">
    <property type="entry name" value="BE_C"/>
    <property type="match status" value="1"/>
</dbReference>
<dbReference type="SUPFAM" id="SSF88688">
    <property type="entry name" value="Families 57/38 glycoside transferase middle domain"/>
    <property type="match status" value="1"/>
</dbReference>
<feature type="domain" description="1,4-alpha-glucan branching enzyme C-terminal" evidence="5">
    <location>
        <begin position="427"/>
        <end position="525"/>
    </location>
</feature>
<keyword evidence="2 3" id="KW-0119">Carbohydrate metabolism</keyword>
<keyword evidence="7" id="KW-1185">Reference proteome</keyword>
<dbReference type="PANTHER" id="PTHR41695:SF1">
    <property type="entry name" value="1,4-ALPHA-GLUCAN BRANCHING ENZYME TK1436"/>
    <property type="match status" value="1"/>
</dbReference>
<sequence>MNKGKILFVLHSHLPYVRHPDYEEFMEERWLFEAITETYVPLIRMFKNLERKEIDFKLTMSFSPTLIEMLNSIDLQEKYIRYLKKIIELSEKEYEKTKDEELIKHKMADYYKNNFKEILEIFEKEYNKNILNAFKEYEEKGYLELITTSATHAVLPLYSEYPEVIKMQIKYGLETFKKFFGHYPKGFWLPEMGYYEGLDNYLKEFGLEYFFVEKEGLIYGNPYPIYDVYNPVITNSKMFVFSRDKENNIEIFDTESGYLNDPRYREFYRDIGFDRDYEYIKDYIDKSGVRCNTGIKYHKITGKDKELYDKLLYDIDEAYAAVKEDADDFVQKRVNQLRKLNEKYPGLNPVMTYAFDTEFFGHWWYEGIMFLEKVIEYVYNSNNIELKHPQNILSEIEEVQMMTPAKSSWGINGFFEEWINGNNDWIYPAIYEMVEILKKKINKKWNEQEKNIILLMIKELMLAQSSDWAFIISSGTTVEYAVNRIKTHVKRFFELNAMLESGKIEKNKLKYYMWVDKIFDNIDYSDIM</sequence>
<dbReference type="InterPro" id="IPR027291">
    <property type="entry name" value="Glyco_hydro_38_N_sf"/>
</dbReference>
<dbReference type="InterPro" id="IPR004300">
    <property type="entry name" value="Glyco_hydro_57_N"/>
</dbReference>
<evidence type="ECO:0000313" key="6">
    <source>
        <dbReference type="EMBL" id="WGS65524.1"/>
    </source>
</evidence>
<proteinExistence type="inferred from homology"/>
<dbReference type="PANTHER" id="PTHR41695">
    <property type="entry name" value="1,4-ALPHA-GLUCAN BRANCHING ENZYME RV3031-RELATED"/>
    <property type="match status" value="1"/>
</dbReference>
<dbReference type="InterPro" id="IPR037090">
    <property type="entry name" value="57_glycoside_trans_central"/>
</dbReference>
<organism evidence="6 7">
    <name type="scientific">Marinitoga aeolica</name>
    <dbReference type="NCBI Taxonomy" id="2809031"/>
    <lineage>
        <taxon>Bacteria</taxon>
        <taxon>Thermotogati</taxon>
        <taxon>Thermotogota</taxon>
        <taxon>Thermotogae</taxon>
        <taxon>Petrotogales</taxon>
        <taxon>Petrotogaceae</taxon>
        <taxon>Marinitoga</taxon>
    </lineage>
</organism>
<dbReference type="SUPFAM" id="SSF88713">
    <property type="entry name" value="Glycoside hydrolase/deacetylase"/>
    <property type="match status" value="1"/>
</dbReference>
<dbReference type="Proteomes" id="UP001232493">
    <property type="component" value="Chromosome"/>
</dbReference>
<dbReference type="InterPro" id="IPR015293">
    <property type="entry name" value="BE_C"/>
</dbReference>
<evidence type="ECO:0000313" key="7">
    <source>
        <dbReference type="Proteomes" id="UP001232493"/>
    </source>
</evidence>
<evidence type="ECO:0000259" key="4">
    <source>
        <dbReference type="Pfam" id="PF03065"/>
    </source>
</evidence>
<gene>
    <name evidence="6" type="ORF">JRV97_02935</name>
</gene>
<reference evidence="6 7" key="1">
    <citation type="submission" date="2021-02" db="EMBL/GenBank/DDBJ databases">
        <title>Characterization of Marinitoga sp. nov. str. BP5-C20A.</title>
        <authorList>
            <person name="Erauso G."/>
            <person name="Postec A."/>
        </authorList>
    </citation>
    <scope>NUCLEOTIDE SEQUENCE [LARGE SCALE GENOMIC DNA]</scope>
    <source>
        <strain evidence="6 7">BP5-C20A</strain>
    </source>
</reference>
<feature type="domain" description="Glycoside hydrolase family 57 N-terminal" evidence="4">
    <location>
        <begin position="8"/>
        <end position="402"/>
    </location>
</feature>
<dbReference type="RefSeq" id="WP_281000031.1">
    <property type="nucleotide sequence ID" value="NZ_CP069362.1"/>
</dbReference>
<dbReference type="CDD" id="cd10792">
    <property type="entry name" value="GH57N_AmyC_like"/>
    <property type="match status" value="1"/>
</dbReference>
<evidence type="ECO:0000259" key="5">
    <source>
        <dbReference type="Pfam" id="PF09210"/>
    </source>
</evidence>
<dbReference type="InterPro" id="IPR040042">
    <property type="entry name" value="Branching_enz_MT3115-like"/>
</dbReference>
<dbReference type="Pfam" id="PF03065">
    <property type="entry name" value="Glyco_hydro_57"/>
    <property type="match status" value="1"/>
</dbReference>
<dbReference type="Gene3D" id="3.20.110.10">
    <property type="entry name" value="Glycoside hydrolase 38, N terminal domain"/>
    <property type="match status" value="1"/>
</dbReference>
<evidence type="ECO:0000256" key="3">
    <source>
        <dbReference type="RuleBase" id="RU361196"/>
    </source>
</evidence>
<comment type="similarity">
    <text evidence="1 3">Belongs to the glycosyl hydrolase 57 family.</text>
</comment>
<name>A0ABY8PSA9_9BACT</name>
<dbReference type="InterPro" id="IPR011330">
    <property type="entry name" value="Glyco_hydro/deAcase_b/a-brl"/>
</dbReference>